<evidence type="ECO:0000313" key="3">
    <source>
        <dbReference type="Proteomes" id="UP000095488"/>
    </source>
</evidence>
<feature type="domain" description="MYM-type" evidence="1">
    <location>
        <begin position="5"/>
        <end position="40"/>
    </location>
</feature>
<protein>
    <recommendedName>
        <fullName evidence="1">MYM-type domain-containing protein</fullName>
    </recommendedName>
</protein>
<dbReference type="RefSeq" id="WP_055258547.1">
    <property type="nucleotide sequence ID" value="NZ_CABIXL010000003.1"/>
</dbReference>
<evidence type="ECO:0000259" key="1">
    <source>
        <dbReference type="Pfam" id="PF06467"/>
    </source>
</evidence>
<reference evidence="2 3" key="1">
    <citation type="submission" date="2015-09" db="EMBL/GenBank/DDBJ databases">
        <authorList>
            <consortium name="Pathogen Informatics"/>
        </authorList>
    </citation>
    <scope>NUCLEOTIDE SEQUENCE [LARGE SCALE GENOMIC DNA]</scope>
    <source>
        <strain evidence="2 3">2789STDY5834858</strain>
    </source>
</reference>
<accession>A0ABM9UPR1</accession>
<dbReference type="InterPro" id="IPR010507">
    <property type="entry name" value="Znf_MYM"/>
</dbReference>
<comment type="caution">
    <text evidence="2">The sequence shown here is derived from an EMBL/GenBank/DDBJ whole genome shotgun (WGS) entry which is preliminary data.</text>
</comment>
<keyword evidence="3" id="KW-1185">Reference proteome</keyword>
<name>A0ABM9UPR1_SARVE</name>
<dbReference type="Proteomes" id="UP000095488">
    <property type="component" value="Unassembled WGS sequence"/>
</dbReference>
<dbReference type="Pfam" id="PF06467">
    <property type="entry name" value="zf-FCS"/>
    <property type="match status" value="1"/>
</dbReference>
<sequence>MKRICIKCKKEIKQNSKIYYTLDNNLLPKPFCSFQCAKLFKDDTILKLEKIIDYIKEEDIIERFY</sequence>
<proteinExistence type="predicted"/>
<evidence type="ECO:0000313" key="2">
    <source>
        <dbReference type="EMBL" id="CUN81749.1"/>
    </source>
</evidence>
<gene>
    <name evidence="2" type="ORF">ERS852473_01173</name>
</gene>
<organism evidence="2 3">
    <name type="scientific">Sarcina ventriculi</name>
    <name type="common">Clostridium ventriculi</name>
    <dbReference type="NCBI Taxonomy" id="1267"/>
    <lineage>
        <taxon>Bacteria</taxon>
        <taxon>Bacillati</taxon>
        <taxon>Bacillota</taxon>
        <taxon>Clostridia</taxon>
        <taxon>Eubacteriales</taxon>
        <taxon>Clostridiaceae</taxon>
        <taxon>Sarcina</taxon>
    </lineage>
</organism>
<dbReference type="EMBL" id="CYZR01000003">
    <property type="protein sequence ID" value="CUN81749.1"/>
    <property type="molecule type" value="Genomic_DNA"/>
</dbReference>